<comment type="caution">
    <text evidence="1">The sequence shown here is derived from an EMBL/GenBank/DDBJ whole genome shotgun (WGS) entry which is preliminary data.</text>
</comment>
<dbReference type="OrthoDB" id="2989644at2"/>
<proteinExistence type="predicted"/>
<dbReference type="EMBL" id="SMAG01000002">
    <property type="protein sequence ID" value="TCS95887.1"/>
    <property type="molecule type" value="Genomic_DNA"/>
</dbReference>
<organism evidence="1 2">
    <name type="scientific">Hazenella coriacea</name>
    <dbReference type="NCBI Taxonomy" id="1179467"/>
    <lineage>
        <taxon>Bacteria</taxon>
        <taxon>Bacillati</taxon>
        <taxon>Bacillota</taxon>
        <taxon>Bacilli</taxon>
        <taxon>Bacillales</taxon>
        <taxon>Thermoactinomycetaceae</taxon>
        <taxon>Hazenella</taxon>
    </lineage>
</organism>
<protein>
    <submittedName>
        <fullName evidence="1">Uncharacterized protein</fullName>
    </submittedName>
</protein>
<accession>A0A4V2UVH8</accession>
<dbReference type="AlphaFoldDB" id="A0A4V2UVH8"/>
<sequence length="146" mass="17336">MKKSNLNDDWFQEWLSLMPDVMEELTEKLESLELDYSPESLLRLEEWILEKYQTVDSIKAESEKMTLDALLRYVGEVYKQELKGRWGVLLDDPQYIFYGLPLVLFEKEANISPLSEVVASVDRRRGDYIYKVFMNKKKRMQENGLL</sequence>
<reference evidence="1 2" key="1">
    <citation type="submission" date="2019-03" db="EMBL/GenBank/DDBJ databases">
        <title>Genomic Encyclopedia of Type Strains, Phase IV (KMG-IV): sequencing the most valuable type-strain genomes for metagenomic binning, comparative biology and taxonomic classification.</title>
        <authorList>
            <person name="Goeker M."/>
        </authorList>
    </citation>
    <scope>NUCLEOTIDE SEQUENCE [LARGE SCALE GENOMIC DNA]</scope>
    <source>
        <strain evidence="1 2">DSM 45707</strain>
    </source>
</reference>
<gene>
    <name evidence="1" type="ORF">EDD58_102469</name>
</gene>
<dbReference type="Proteomes" id="UP000294937">
    <property type="component" value="Unassembled WGS sequence"/>
</dbReference>
<evidence type="ECO:0000313" key="1">
    <source>
        <dbReference type="EMBL" id="TCS95887.1"/>
    </source>
</evidence>
<dbReference type="RefSeq" id="WP_131923851.1">
    <property type="nucleotide sequence ID" value="NZ_SMAG01000002.1"/>
</dbReference>
<name>A0A4V2UVH8_9BACL</name>
<keyword evidence="2" id="KW-1185">Reference proteome</keyword>
<evidence type="ECO:0000313" key="2">
    <source>
        <dbReference type="Proteomes" id="UP000294937"/>
    </source>
</evidence>